<sequence>MSYDHRSYAKLSLQKQIVPEKFPTEKRSLRSRAERSPSLEGRQQRPHHRVNVQCGWRTQRAVFHPQLEVSGKRTLCSQSTFNPQS</sequence>
<organism evidence="2 3">
    <name type="scientific">Ameca splendens</name>
    <dbReference type="NCBI Taxonomy" id="208324"/>
    <lineage>
        <taxon>Eukaryota</taxon>
        <taxon>Metazoa</taxon>
        <taxon>Chordata</taxon>
        <taxon>Craniata</taxon>
        <taxon>Vertebrata</taxon>
        <taxon>Euteleostomi</taxon>
        <taxon>Actinopterygii</taxon>
        <taxon>Neopterygii</taxon>
        <taxon>Teleostei</taxon>
        <taxon>Neoteleostei</taxon>
        <taxon>Acanthomorphata</taxon>
        <taxon>Ovalentaria</taxon>
        <taxon>Atherinomorphae</taxon>
        <taxon>Cyprinodontiformes</taxon>
        <taxon>Goodeidae</taxon>
        <taxon>Ameca</taxon>
    </lineage>
</organism>
<gene>
    <name evidence="2" type="ORF">AMECASPLE_034086</name>
</gene>
<feature type="compositionally biased region" description="Basic and acidic residues" evidence="1">
    <location>
        <begin position="22"/>
        <end position="37"/>
    </location>
</feature>
<reference evidence="2 3" key="1">
    <citation type="submission" date="2021-06" db="EMBL/GenBank/DDBJ databases">
        <authorList>
            <person name="Palmer J.M."/>
        </authorList>
    </citation>
    <scope>NUCLEOTIDE SEQUENCE [LARGE SCALE GENOMIC DNA]</scope>
    <source>
        <strain evidence="2 3">AS_MEX2019</strain>
        <tissue evidence="2">Muscle</tissue>
    </source>
</reference>
<accession>A0ABV0Y7C9</accession>
<protein>
    <submittedName>
        <fullName evidence="2">Uncharacterized protein</fullName>
    </submittedName>
</protein>
<dbReference type="Proteomes" id="UP001469553">
    <property type="component" value="Unassembled WGS sequence"/>
</dbReference>
<proteinExistence type="predicted"/>
<evidence type="ECO:0000313" key="2">
    <source>
        <dbReference type="EMBL" id="MEQ2289532.1"/>
    </source>
</evidence>
<evidence type="ECO:0000313" key="3">
    <source>
        <dbReference type="Proteomes" id="UP001469553"/>
    </source>
</evidence>
<comment type="caution">
    <text evidence="2">The sequence shown here is derived from an EMBL/GenBank/DDBJ whole genome shotgun (WGS) entry which is preliminary data.</text>
</comment>
<feature type="region of interest" description="Disordered" evidence="1">
    <location>
        <begin position="19"/>
        <end position="49"/>
    </location>
</feature>
<keyword evidence="3" id="KW-1185">Reference proteome</keyword>
<dbReference type="EMBL" id="JAHRIP010023566">
    <property type="protein sequence ID" value="MEQ2289532.1"/>
    <property type="molecule type" value="Genomic_DNA"/>
</dbReference>
<evidence type="ECO:0000256" key="1">
    <source>
        <dbReference type="SAM" id="MobiDB-lite"/>
    </source>
</evidence>
<name>A0ABV0Y7C9_9TELE</name>